<accession>A0AAD7T5S1</accession>
<dbReference type="AlphaFoldDB" id="A0AAD7T5S1"/>
<feature type="compositionally biased region" description="Polar residues" evidence="1">
    <location>
        <begin position="9"/>
        <end position="24"/>
    </location>
</feature>
<reference evidence="2" key="1">
    <citation type="journal article" date="2023" name="Science">
        <title>Genome structures resolve the early diversification of teleost fishes.</title>
        <authorList>
            <person name="Parey E."/>
            <person name="Louis A."/>
            <person name="Montfort J."/>
            <person name="Bouchez O."/>
            <person name="Roques C."/>
            <person name="Iampietro C."/>
            <person name="Lluch J."/>
            <person name="Castinel A."/>
            <person name="Donnadieu C."/>
            <person name="Desvignes T."/>
            <person name="Floi Bucao C."/>
            <person name="Jouanno E."/>
            <person name="Wen M."/>
            <person name="Mejri S."/>
            <person name="Dirks R."/>
            <person name="Jansen H."/>
            <person name="Henkel C."/>
            <person name="Chen W.J."/>
            <person name="Zahm M."/>
            <person name="Cabau C."/>
            <person name="Klopp C."/>
            <person name="Thompson A.W."/>
            <person name="Robinson-Rechavi M."/>
            <person name="Braasch I."/>
            <person name="Lecointre G."/>
            <person name="Bobe J."/>
            <person name="Postlethwait J.H."/>
            <person name="Berthelot C."/>
            <person name="Roest Crollius H."/>
            <person name="Guiguen Y."/>
        </authorList>
    </citation>
    <scope>NUCLEOTIDE SEQUENCE</scope>
    <source>
        <strain evidence="2">NC1722</strain>
    </source>
</reference>
<gene>
    <name evidence="2" type="ORF">AAFF_G00024570</name>
</gene>
<protein>
    <submittedName>
        <fullName evidence="2">Uncharacterized protein</fullName>
    </submittedName>
</protein>
<name>A0AAD7T5S1_9TELE</name>
<sequence length="72" mass="7684">MLISDSLDYPQSSITRPSRSSGAQLSAAESIKALRQTHLEGPAPPAPPRPPWKEHIQMQGGSGPRTCALCCD</sequence>
<dbReference type="EMBL" id="JAINUG010000011">
    <property type="protein sequence ID" value="KAJ8414934.1"/>
    <property type="molecule type" value="Genomic_DNA"/>
</dbReference>
<keyword evidence="3" id="KW-1185">Reference proteome</keyword>
<comment type="caution">
    <text evidence="2">The sequence shown here is derived from an EMBL/GenBank/DDBJ whole genome shotgun (WGS) entry which is preliminary data.</text>
</comment>
<evidence type="ECO:0000256" key="1">
    <source>
        <dbReference type="SAM" id="MobiDB-lite"/>
    </source>
</evidence>
<evidence type="ECO:0000313" key="3">
    <source>
        <dbReference type="Proteomes" id="UP001221898"/>
    </source>
</evidence>
<feature type="region of interest" description="Disordered" evidence="1">
    <location>
        <begin position="1"/>
        <end position="63"/>
    </location>
</feature>
<evidence type="ECO:0000313" key="2">
    <source>
        <dbReference type="EMBL" id="KAJ8414934.1"/>
    </source>
</evidence>
<organism evidence="2 3">
    <name type="scientific">Aldrovandia affinis</name>
    <dbReference type="NCBI Taxonomy" id="143900"/>
    <lineage>
        <taxon>Eukaryota</taxon>
        <taxon>Metazoa</taxon>
        <taxon>Chordata</taxon>
        <taxon>Craniata</taxon>
        <taxon>Vertebrata</taxon>
        <taxon>Euteleostomi</taxon>
        <taxon>Actinopterygii</taxon>
        <taxon>Neopterygii</taxon>
        <taxon>Teleostei</taxon>
        <taxon>Notacanthiformes</taxon>
        <taxon>Halosauridae</taxon>
        <taxon>Aldrovandia</taxon>
    </lineage>
</organism>
<dbReference type="Proteomes" id="UP001221898">
    <property type="component" value="Unassembled WGS sequence"/>
</dbReference>
<proteinExistence type="predicted"/>